<feature type="transmembrane region" description="Helical" evidence="15">
    <location>
        <begin position="42"/>
        <end position="60"/>
    </location>
</feature>
<feature type="topological domain" description="Periplasmic" evidence="14">
    <location>
        <begin position="29"/>
        <end position="46"/>
    </location>
</feature>
<accession>A0A0R0C4T3</accession>
<dbReference type="PANTHER" id="PTHR36570:SF3">
    <property type="entry name" value="DISULFIDE BOND FORMATION PROTEIN B"/>
    <property type="match status" value="1"/>
</dbReference>
<dbReference type="OrthoDB" id="3711263at2"/>
<dbReference type="Proteomes" id="UP000050864">
    <property type="component" value="Unassembled WGS sequence"/>
</dbReference>
<dbReference type="InterPro" id="IPR022920">
    <property type="entry name" value="Disulphide_bond_form_DsbB"/>
</dbReference>
<keyword evidence="13 14" id="KW-0676">Redox-active center</keyword>
<evidence type="ECO:0000313" key="17">
    <source>
        <dbReference type="Proteomes" id="UP000050864"/>
    </source>
</evidence>
<comment type="similarity">
    <text evidence="2 14">Belongs to the DsbB family.</text>
</comment>
<dbReference type="InterPro" id="IPR023380">
    <property type="entry name" value="DsbB-like_sf"/>
</dbReference>
<dbReference type="SUPFAM" id="SSF158442">
    <property type="entry name" value="DsbB-like"/>
    <property type="match status" value="1"/>
</dbReference>
<sequence length="171" mass="18271">MNPLRWSFRAQFLAGFLVCAGLLAFAIYTQIQMGLVPCPLCIYQRIAFAALGVGFLLGALHGPSSRAGRAAYGVLTLVLAGIGAGIAGRHVYVQLLPKDLGSSCGPPLSFLSETMGPFEVFRTVLTGTGDCGNIDWTFLGLSMPMWSLVWFVVLGLGGLYAGLRARKSRRL</sequence>
<keyword evidence="5" id="KW-0997">Cell inner membrane</keyword>
<evidence type="ECO:0000256" key="7">
    <source>
        <dbReference type="ARBA" id="ARBA00022982"/>
    </source>
</evidence>
<dbReference type="GO" id="GO:0005886">
    <property type="term" value="C:plasma membrane"/>
    <property type="evidence" value="ECO:0007669"/>
    <property type="project" value="UniProtKB-SubCell"/>
</dbReference>
<dbReference type="EMBL" id="LDJI01000013">
    <property type="protein sequence ID" value="KRG64517.1"/>
    <property type="molecule type" value="Genomic_DNA"/>
</dbReference>
<name>A0A0R0C4T3_9GAMM</name>
<feature type="transmembrane region" description="Helical" evidence="15">
    <location>
        <begin position="145"/>
        <end position="163"/>
    </location>
</feature>
<evidence type="ECO:0000256" key="15">
    <source>
        <dbReference type="SAM" id="Phobius"/>
    </source>
</evidence>
<evidence type="ECO:0000313" key="16">
    <source>
        <dbReference type="EMBL" id="KRG64517.1"/>
    </source>
</evidence>
<dbReference type="GO" id="GO:0006457">
    <property type="term" value="P:protein folding"/>
    <property type="evidence" value="ECO:0007669"/>
    <property type="project" value="InterPro"/>
</dbReference>
<evidence type="ECO:0000256" key="3">
    <source>
        <dbReference type="ARBA" id="ARBA00022448"/>
    </source>
</evidence>
<comment type="function">
    <text evidence="14">Required for disulfide bond formation in some periplasmic proteins. Acts by oxidizing the DsbA protein.</text>
</comment>
<evidence type="ECO:0000256" key="8">
    <source>
        <dbReference type="ARBA" id="ARBA00022989"/>
    </source>
</evidence>
<feature type="topological domain" description="Cytoplasmic" evidence="14">
    <location>
        <begin position="165"/>
        <end position="171"/>
    </location>
</feature>
<gene>
    <name evidence="14" type="primary">dsbB</name>
    <name evidence="16" type="ORF">ABB26_07830</name>
</gene>
<keyword evidence="12 14" id="KW-0143">Chaperone</keyword>
<dbReference type="Gene3D" id="1.20.1550.10">
    <property type="entry name" value="DsbB-like"/>
    <property type="match status" value="1"/>
</dbReference>
<proteinExistence type="inferred from homology"/>
<dbReference type="Pfam" id="PF02600">
    <property type="entry name" value="DsbB"/>
    <property type="match status" value="1"/>
</dbReference>
<keyword evidence="8 14" id="KW-1133">Transmembrane helix</keyword>
<keyword evidence="3 14" id="KW-0813">Transport</keyword>
<keyword evidence="7 14" id="KW-0249">Electron transport</keyword>
<comment type="subcellular location">
    <subcellularLocation>
        <location evidence="1">Cell inner membrane</location>
        <topology evidence="1">Multi-pass membrane protein</topology>
    </subcellularLocation>
    <subcellularLocation>
        <location evidence="14">Cell membrane</location>
        <topology evidence="14">Multi-pass membrane protein</topology>
    </subcellularLocation>
</comment>
<evidence type="ECO:0000256" key="1">
    <source>
        <dbReference type="ARBA" id="ARBA00004429"/>
    </source>
</evidence>
<dbReference type="GO" id="GO:0015035">
    <property type="term" value="F:protein-disulfide reductase activity"/>
    <property type="evidence" value="ECO:0007669"/>
    <property type="project" value="UniProtKB-UniRule"/>
</dbReference>
<protein>
    <recommendedName>
        <fullName evidence="14">Disulfide bond formation protein B</fullName>
    </recommendedName>
    <alternativeName>
        <fullName evidence="14">Disulfide oxidoreductase</fullName>
    </alternativeName>
</protein>
<dbReference type="AlphaFoldDB" id="A0A0R0C4T3"/>
<evidence type="ECO:0000256" key="9">
    <source>
        <dbReference type="ARBA" id="ARBA00023002"/>
    </source>
</evidence>
<evidence type="ECO:0000256" key="10">
    <source>
        <dbReference type="ARBA" id="ARBA00023136"/>
    </source>
</evidence>
<feature type="transmembrane region" description="Helical" evidence="15">
    <location>
        <begin position="72"/>
        <end position="92"/>
    </location>
</feature>
<comment type="caution">
    <text evidence="16">The sequence shown here is derived from an EMBL/GenBank/DDBJ whole genome shotgun (WGS) entry which is preliminary data.</text>
</comment>
<dbReference type="InterPro" id="IPR003752">
    <property type="entry name" value="DiS_bond_form_DsbB/BdbC"/>
</dbReference>
<evidence type="ECO:0000256" key="2">
    <source>
        <dbReference type="ARBA" id="ARBA00008823"/>
    </source>
</evidence>
<keyword evidence="4 14" id="KW-1003">Cell membrane</keyword>
<feature type="topological domain" description="Cytoplasmic" evidence="14">
    <location>
        <begin position="1"/>
        <end position="11"/>
    </location>
</feature>
<dbReference type="InterPro" id="IPR050183">
    <property type="entry name" value="DsbB"/>
</dbReference>
<keyword evidence="10 14" id="KW-0472">Membrane</keyword>
<dbReference type="PATRIC" id="fig|405444.3.peg.573"/>
<dbReference type="PANTHER" id="PTHR36570">
    <property type="entry name" value="DISULFIDE BOND FORMATION PROTEIN B"/>
    <property type="match status" value="1"/>
</dbReference>
<evidence type="ECO:0000256" key="12">
    <source>
        <dbReference type="ARBA" id="ARBA00023186"/>
    </source>
</evidence>
<feature type="disulfide bond" description="Redox-active" evidence="14">
    <location>
        <begin position="38"/>
        <end position="41"/>
    </location>
</feature>
<reference evidence="16 17" key="1">
    <citation type="submission" date="2015-05" db="EMBL/GenBank/DDBJ databases">
        <title>Genome sequencing and analysis of members of genus Stenotrophomonas.</title>
        <authorList>
            <person name="Patil P.P."/>
            <person name="Midha S."/>
            <person name="Patil P.B."/>
        </authorList>
    </citation>
    <scope>NUCLEOTIDE SEQUENCE [LARGE SCALE GENOMIC DNA]</scope>
    <source>
        <strain evidence="16 17">DSM 18929</strain>
    </source>
</reference>
<keyword evidence="17" id="KW-1185">Reference proteome</keyword>
<dbReference type="HAMAP" id="MF_00286">
    <property type="entry name" value="DsbB"/>
    <property type="match status" value="1"/>
</dbReference>
<evidence type="ECO:0000256" key="13">
    <source>
        <dbReference type="ARBA" id="ARBA00023284"/>
    </source>
</evidence>
<dbReference type="NCBIfam" id="NF003354">
    <property type="entry name" value="PRK04388.1"/>
    <property type="match status" value="1"/>
</dbReference>
<evidence type="ECO:0000256" key="11">
    <source>
        <dbReference type="ARBA" id="ARBA00023157"/>
    </source>
</evidence>
<dbReference type="GO" id="GO:0009055">
    <property type="term" value="F:electron transfer activity"/>
    <property type="evidence" value="ECO:0007669"/>
    <property type="project" value="UniProtKB-UniRule"/>
</dbReference>
<organism evidence="16 17">
    <name type="scientific">Stenotrophomonas humi</name>
    <dbReference type="NCBI Taxonomy" id="405444"/>
    <lineage>
        <taxon>Bacteria</taxon>
        <taxon>Pseudomonadati</taxon>
        <taxon>Pseudomonadota</taxon>
        <taxon>Gammaproteobacteria</taxon>
        <taxon>Lysobacterales</taxon>
        <taxon>Lysobacteraceae</taxon>
        <taxon>Stenotrophomonas</taxon>
    </lineage>
</organism>
<keyword evidence="9 14" id="KW-0560">Oxidoreductase</keyword>
<keyword evidence="6 14" id="KW-0812">Transmembrane</keyword>
<evidence type="ECO:0000256" key="4">
    <source>
        <dbReference type="ARBA" id="ARBA00022475"/>
    </source>
</evidence>
<evidence type="ECO:0000256" key="5">
    <source>
        <dbReference type="ARBA" id="ARBA00022519"/>
    </source>
</evidence>
<evidence type="ECO:0000256" key="6">
    <source>
        <dbReference type="ARBA" id="ARBA00022692"/>
    </source>
</evidence>
<dbReference type="RefSeq" id="WP_057633114.1">
    <property type="nucleotide sequence ID" value="NZ_LDJI01000013.1"/>
</dbReference>
<comment type="caution">
    <text evidence="14">Lacks conserved residue(s) required for the propagation of feature annotation.</text>
</comment>
<evidence type="ECO:0000256" key="14">
    <source>
        <dbReference type="HAMAP-Rule" id="MF_00286"/>
    </source>
</evidence>
<keyword evidence="11 14" id="KW-1015">Disulfide bond</keyword>
<dbReference type="STRING" id="405444.ABB26_07830"/>